<organism evidence="2 3">
    <name type="scientific">Deinococcus marmoris</name>
    <dbReference type="NCBI Taxonomy" id="249408"/>
    <lineage>
        <taxon>Bacteria</taxon>
        <taxon>Thermotogati</taxon>
        <taxon>Deinococcota</taxon>
        <taxon>Deinococci</taxon>
        <taxon>Deinococcales</taxon>
        <taxon>Deinococcaceae</taxon>
        <taxon>Deinococcus</taxon>
    </lineage>
</organism>
<evidence type="ECO:0000256" key="1">
    <source>
        <dbReference type="SAM" id="Phobius"/>
    </source>
</evidence>
<dbReference type="AlphaFoldDB" id="A0A1U7P477"/>
<name>A0A1U7P477_9DEIO</name>
<keyword evidence="1" id="KW-1133">Transmembrane helix</keyword>
<dbReference type="GO" id="GO:0015628">
    <property type="term" value="P:protein secretion by the type II secretion system"/>
    <property type="evidence" value="ECO:0007669"/>
    <property type="project" value="TreeGrafter"/>
</dbReference>
<dbReference type="PANTHER" id="PTHR21180:SF32">
    <property type="entry name" value="ENDONUCLEASE_EXONUCLEASE_PHOSPHATASE FAMILY DOMAIN-CONTAINING PROTEIN 1"/>
    <property type="match status" value="1"/>
</dbReference>
<keyword evidence="1" id="KW-0472">Membrane</keyword>
<gene>
    <name evidence="2" type="ORF">BOO71_0001063</name>
</gene>
<dbReference type="eggNOG" id="COG1555">
    <property type="taxonomic scope" value="Bacteria"/>
</dbReference>
<dbReference type="Gene3D" id="1.10.150.320">
    <property type="entry name" value="Photosystem II 12 kDa extrinsic protein"/>
    <property type="match status" value="1"/>
</dbReference>
<dbReference type="InterPro" id="IPR051675">
    <property type="entry name" value="Endo/Exo/Phosphatase_dom_1"/>
</dbReference>
<protein>
    <submittedName>
        <fullName evidence="2">Competence protein ComEA-related protein</fullName>
    </submittedName>
</protein>
<dbReference type="STRING" id="249408.BOO71_0001063"/>
<dbReference type="PANTHER" id="PTHR21180">
    <property type="entry name" value="ENDONUCLEASE/EXONUCLEASE/PHOSPHATASE FAMILY DOMAIN-CONTAINING PROTEIN 1"/>
    <property type="match status" value="1"/>
</dbReference>
<dbReference type="Pfam" id="PF12836">
    <property type="entry name" value="HHH_3"/>
    <property type="match status" value="1"/>
</dbReference>
<sequence>MTLAAPPPASPYNDRVINNERGWTLGLGAGVLLVGALALGPVLLPRPQVPTVTRITLPAPGVPALPNASAEPPTFPTTASIAPLISGRVNLNTASQEQLEALPKVGPSMALKIIAARPIRSQADLDAIKGVGEATLKLLSPLVSY</sequence>
<feature type="transmembrane region" description="Helical" evidence="1">
    <location>
        <begin position="23"/>
        <end position="44"/>
    </location>
</feature>
<keyword evidence="1" id="KW-0812">Transmembrane</keyword>
<evidence type="ECO:0000313" key="3">
    <source>
        <dbReference type="Proteomes" id="UP000186607"/>
    </source>
</evidence>
<proteinExistence type="predicted"/>
<dbReference type="EMBL" id="MSTI01000015">
    <property type="protein sequence ID" value="OLV19960.1"/>
    <property type="molecule type" value="Genomic_DNA"/>
</dbReference>
<dbReference type="Proteomes" id="UP000186607">
    <property type="component" value="Unassembled WGS sequence"/>
</dbReference>
<dbReference type="GO" id="GO:0015627">
    <property type="term" value="C:type II protein secretion system complex"/>
    <property type="evidence" value="ECO:0007669"/>
    <property type="project" value="TreeGrafter"/>
</dbReference>
<comment type="caution">
    <text evidence="2">The sequence shown here is derived from an EMBL/GenBank/DDBJ whole genome shotgun (WGS) entry which is preliminary data.</text>
</comment>
<reference evidence="2 3" key="1">
    <citation type="submission" date="2017-01" db="EMBL/GenBank/DDBJ databases">
        <title>Genome Analysis of Deinococcus marmoris KOPRI26562.</title>
        <authorList>
            <person name="Kim J.H."/>
            <person name="Oh H.-M."/>
        </authorList>
    </citation>
    <scope>NUCLEOTIDE SEQUENCE [LARGE SCALE GENOMIC DNA]</scope>
    <source>
        <strain evidence="2 3">KOPRI26562</strain>
    </source>
</reference>
<keyword evidence="3" id="KW-1185">Reference proteome</keyword>
<dbReference type="SUPFAM" id="SSF47781">
    <property type="entry name" value="RuvA domain 2-like"/>
    <property type="match status" value="1"/>
</dbReference>
<dbReference type="InterPro" id="IPR010994">
    <property type="entry name" value="RuvA_2-like"/>
</dbReference>
<accession>A0A1U7P477</accession>
<evidence type="ECO:0000313" key="2">
    <source>
        <dbReference type="EMBL" id="OLV19960.1"/>
    </source>
</evidence>